<reference evidence="1 2" key="1">
    <citation type="submission" date="2010-10" db="EMBL/GenBank/DDBJ databases">
        <authorList>
            <person name="Muzny D."/>
            <person name="Qin X."/>
            <person name="Deng J."/>
            <person name="Jiang H."/>
            <person name="Liu Y."/>
            <person name="Qu J."/>
            <person name="Song X.-Z."/>
            <person name="Zhang L."/>
            <person name="Thornton R."/>
            <person name="Coyle M."/>
            <person name="Francisco L."/>
            <person name="Jackson L."/>
            <person name="Javaid M."/>
            <person name="Korchina V."/>
            <person name="Kovar C."/>
            <person name="Mata R."/>
            <person name="Mathew T."/>
            <person name="Ngo R."/>
            <person name="Nguyen L."/>
            <person name="Nguyen N."/>
            <person name="Okwuonu G."/>
            <person name="Ongeri F."/>
            <person name="Pham C."/>
            <person name="Simmons D."/>
            <person name="Wilczek-Boney K."/>
            <person name="Hale W."/>
            <person name="Jakkamsetti A."/>
            <person name="Pham P."/>
            <person name="Ruth R."/>
            <person name="San Lucas F."/>
            <person name="Warren J."/>
            <person name="Zhang J."/>
            <person name="Zhao Z."/>
            <person name="Zhou C."/>
            <person name="Zhu D."/>
            <person name="Lee S."/>
            <person name="Bess C."/>
            <person name="Blankenburg K."/>
            <person name="Forbes L."/>
            <person name="Fu Q."/>
            <person name="Gubbala S."/>
            <person name="Hirani K."/>
            <person name="Jayaseelan J.C."/>
            <person name="Lara F."/>
            <person name="Munidasa M."/>
            <person name="Palculict T."/>
            <person name="Patil S."/>
            <person name="Pu L.-L."/>
            <person name="Saada N."/>
            <person name="Tang L."/>
            <person name="Weissenberger G."/>
            <person name="Zhu Y."/>
            <person name="Hemphill L."/>
            <person name="Shang Y."/>
            <person name="Youmans B."/>
            <person name="Ayvaz T."/>
            <person name="Ross M."/>
            <person name="Santibanez J."/>
            <person name="Aqrawi P."/>
            <person name="Gross S."/>
            <person name="Joshi V."/>
            <person name="Fowler G."/>
            <person name="Nazareth L."/>
            <person name="Reid J."/>
            <person name="Worley K."/>
            <person name="Petrosino J."/>
            <person name="Highlander S."/>
            <person name="Gibbs R."/>
        </authorList>
    </citation>
    <scope>NUCLEOTIDE SEQUENCE [LARGE SCALE GENOMIC DNA]</scope>
    <source>
        <strain evidence="1 2">ATCC 33574</strain>
    </source>
</reference>
<evidence type="ECO:0000313" key="2">
    <source>
        <dbReference type="Proteomes" id="UP000003112"/>
    </source>
</evidence>
<protein>
    <submittedName>
        <fullName evidence="1">Uncharacterized protein</fullName>
    </submittedName>
</protein>
<dbReference type="STRING" id="873513.HMPREF6485_1385"/>
<sequence>MFIFSFCDLLSIACFCVQKYALLSIPQSGKEQQGRIGKQKEMRLSFLLFFRSLSSFFLRLF</sequence>
<organism evidence="1 2">
    <name type="scientific">Segatella buccae ATCC 33574</name>
    <dbReference type="NCBI Taxonomy" id="873513"/>
    <lineage>
        <taxon>Bacteria</taxon>
        <taxon>Pseudomonadati</taxon>
        <taxon>Bacteroidota</taxon>
        <taxon>Bacteroidia</taxon>
        <taxon>Bacteroidales</taxon>
        <taxon>Prevotellaceae</taxon>
        <taxon>Segatella</taxon>
    </lineage>
</organism>
<dbReference type="HOGENOM" id="CLU_2918804_0_0_10"/>
<comment type="caution">
    <text evidence="1">The sequence shown here is derived from an EMBL/GenBank/DDBJ whole genome shotgun (WGS) entry which is preliminary data.</text>
</comment>
<name>E6K6Y5_9BACT</name>
<accession>E6K6Y5</accession>
<proteinExistence type="predicted"/>
<dbReference type="AlphaFoldDB" id="E6K6Y5"/>
<dbReference type="Proteomes" id="UP000003112">
    <property type="component" value="Unassembled WGS sequence"/>
</dbReference>
<keyword evidence="2" id="KW-1185">Reference proteome</keyword>
<gene>
    <name evidence="1" type="ORF">HMPREF6485_1385</name>
</gene>
<evidence type="ECO:0000313" key="1">
    <source>
        <dbReference type="EMBL" id="EFU30816.1"/>
    </source>
</evidence>
<dbReference type="EMBL" id="AEPD01000026">
    <property type="protein sequence ID" value="EFU30816.1"/>
    <property type="molecule type" value="Genomic_DNA"/>
</dbReference>